<evidence type="ECO:0008006" key="3">
    <source>
        <dbReference type="Google" id="ProtNLM"/>
    </source>
</evidence>
<name>A0ABN5LS43_9BACT</name>
<gene>
    <name evidence="1" type="ORF">DLD77_09975</name>
</gene>
<keyword evidence="2" id="KW-1185">Reference proteome</keyword>
<dbReference type="EMBL" id="CP029600">
    <property type="protein sequence ID" value="AWO01997.1"/>
    <property type="molecule type" value="Genomic_DNA"/>
</dbReference>
<proteinExistence type="predicted"/>
<organism evidence="1 2">
    <name type="scientific">Chitinophaga alhagiae</name>
    <dbReference type="NCBI Taxonomy" id="2203219"/>
    <lineage>
        <taxon>Bacteria</taxon>
        <taxon>Pseudomonadati</taxon>
        <taxon>Bacteroidota</taxon>
        <taxon>Chitinophagia</taxon>
        <taxon>Chitinophagales</taxon>
        <taxon>Chitinophagaceae</taxon>
        <taxon>Chitinophaga</taxon>
    </lineage>
</organism>
<sequence length="294" mass="31927">MALLAACAGPSSEKKAAEEDSASAVTEIEHTTNISAYIEGIDDYAGTGGRMLTAHDFAVADNSSGLVAIYSSTGKPLRLYLYPESQQSGNATESWIYLDTLNGKPIMFREVVKEANQVRENSFYYKGDALAHSESRVAADLAALNDAEFGPYKSPYPENDYRMKPAEVNTLATQVMAAVRSQRKDLSKVANEMRLLGASHWATGNEPGWSLAIIPHEKIIFTGNYGADKFELPYADVQKGNKDAAEFSTSGNGHTLSARFEPQRCTDDAGKKHEMTVTVTVDGKVLKGCGDMLY</sequence>
<reference evidence="1 2" key="1">
    <citation type="submission" date="2018-05" db="EMBL/GenBank/DDBJ databases">
        <title>Chitinophaga sp. nov., isolated from rhizosphere soil of Alhagi.</title>
        <authorList>
            <person name="Liu Y."/>
        </authorList>
    </citation>
    <scope>NUCLEOTIDE SEQUENCE [LARGE SCALE GENOMIC DNA]</scope>
    <source>
        <strain evidence="1 2">T22</strain>
    </source>
</reference>
<accession>A0ABN5LS43</accession>
<dbReference type="Proteomes" id="UP000246099">
    <property type="component" value="Chromosome"/>
</dbReference>
<protein>
    <recommendedName>
        <fullName evidence="3">Lipoprotein</fullName>
    </recommendedName>
</protein>
<evidence type="ECO:0000313" key="1">
    <source>
        <dbReference type="EMBL" id="AWO01997.1"/>
    </source>
</evidence>
<evidence type="ECO:0000313" key="2">
    <source>
        <dbReference type="Proteomes" id="UP000246099"/>
    </source>
</evidence>